<name>A0A517N2B5_9BACT</name>
<reference evidence="2 3" key="1">
    <citation type="submission" date="2019-02" db="EMBL/GenBank/DDBJ databases">
        <title>Deep-cultivation of Planctomycetes and their phenomic and genomic characterization uncovers novel biology.</title>
        <authorList>
            <person name="Wiegand S."/>
            <person name="Jogler M."/>
            <person name="Boedeker C."/>
            <person name="Pinto D."/>
            <person name="Vollmers J."/>
            <person name="Rivas-Marin E."/>
            <person name="Kohn T."/>
            <person name="Peeters S.H."/>
            <person name="Heuer A."/>
            <person name="Rast P."/>
            <person name="Oberbeckmann S."/>
            <person name="Bunk B."/>
            <person name="Jeske O."/>
            <person name="Meyerdierks A."/>
            <person name="Storesund J.E."/>
            <person name="Kallscheuer N."/>
            <person name="Luecker S."/>
            <person name="Lage O.M."/>
            <person name="Pohl T."/>
            <person name="Merkel B.J."/>
            <person name="Hornburger P."/>
            <person name="Mueller R.-W."/>
            <person name="Bruemmer F."/>
            <person name="Labrenz M."/>
            <person name="Spormann A.M."/>
            <person name="Op den Camp H."/>
            <person name="Overmann J."/>
            <person name="Amann R."/>
            <person name="Jetten M.S.M."/>
            <person name="Mascher T."/>
            <person name="Medema M.H."/>
            <person name="Devos D.P."/>
            <person name="Kaster A.-K."/>
            <person name="Ovreas L."/>
            <person name="Rohde M."/>
            <person name="Galperin M.Y."/>
            <person name="Jogler C."/>
        </authorList>
    </citation>
    <scope>NUCLEOTIDE SEQUENCE [LARGE SCALE GENOMIC DNA]</scope>
    <source>
        <strain evidence="2 3">HG15A2</strain>
    </source>
</reference>
<dbReference type="Proteomes" id="UP000319852">
    <property type="component" value="Chromosome"/>
</dbReference>
<dbReference type="OrthoDB" id="282126at2"/>
<dbReference type="EMBL" id="CP036263">
    <property type="protein sequence ID" value="QDT01279.1"/>
    <property type="molecule type" value="Genomic_DNA"/>
</dbReference>
<evidence type="ECO:0000313" key="3">
    <source>
        <dbReference type="Proteomes" id="UP000319852"/>
    </source>
</evidence>
<sequence length="175" mass="20258">MPLTPDQQEEVCRIALLGCDRETACLYVDCTQVELRDALNRDTAFRKRLRKAEANAEVSYMNTIHEAVKDSKNWRASVWWFERRNPERFARKAATVTARDLAAATAQFAAFVNEEIHDREDRERLLTRLDDIDRPRPEGADYFADFGTTRERSTEEPRVETREDSISDLSAEDVS</sequence>
<dbReference type="KEGG" id="amob:HG15A2_46210"/>
<accession>A0A517N2B5</accession>
<dbReference type="AlphaFoldDB" id="A0A517N2B5"/>
<keyword evidence="3" id="KW-1185">Reference proteome</keyword>
<evidence type="ECO:0000256" key="1">
    <source>
        <dbReference type="SAM" id="MobiDB-lite"/>
    </source>
</evidence>
<protein>
    <submittedName>
        <fullName evidence="2">Uncharacterized protein</fullName>
    </submittedName>
</protein>
<proteinExistence type="predicted"/>
<evidence type="ECO:0000313" key="2">
    <source>
        <dbReference type="EMBL" id="QDT01279.1"/>
    </source>
</evidence>
<gene>
    <name evidence="2" type="ORF">HG15A2_46210</name>
</gene>
<feature type="region of interest" description="Disordered" evidence="1">
    <location>
        <begin position="134"/>
        <end position="175"/>
    </location>
</feature>
<feature type="compositionally biased region" description="Basic and acidic residues" evidence="1">
    <location>
        <begin position="148"/>
        <end position="165"/>
    </location>
</feature>
<organism evidence="2 3">
    <name type="scientific">Adhaeretor mobilis</name>
    <dbReference type="NCBI Taxonomy" id="1930276"/>
    <lineage>
        <taxon>Bacteria</taxon>
        <taxon>Pseudomonadati</taxon>
        <taxon>Planctomycetota</taxon>
        <taxon>Planctomycetia</taxon>
        <taxon>Pirellulales</taxon>
        <taxon>Lacipirellulaceae</taxon>
        <taxon>Adhaeretor</taxon>
    </lineage>
</organism>
<dbReference type="RefSeq" id="WP_145063354.1">
    <property type="nucleotide sequence ID" value="NZ_CP036263.1"/>
</dbReference>